<feature type="domain" description="Extensin-like C-terminal" evidence="1">
    <location>
        <begin position="58"/>
        <end position="234"/>
    </location>
</feature>
<dbReference type="AlphaFoldDB" id="A0A556AQ08"/>
<dbReference type="Pfam" id="PF06904">
    <property type="entry name" value="Extensin-like_C"/>
    <property type="match status" value="1"/>
</dbReference>
<dbReference type="OrthoDB" id="9809788at2"/>
<accession>A0A556AQ08</accession>
<proteinExistence type="predicted"/>
<dbReference type="InterPro" id="IPR009683">
    <property type="entry name" value="Extensin-like_C"/>
</dbReference>
<dbReference type="EMBL" id="VLTJ01000022">
    <property type="protein sequence ID" value="TSH94988.1"/>
    <property type="molecule type" value="Genomic_DNA"/>
</dbReference>
<protein>
    <submittedName>
        <fullName evidence="2">Extensin family protein</fullName>
    </submittedName>
</protein>
<name>A0A556AQ08_9BURK</name>
<keyword evidence="3" id="KW-1185">Reference proteome</keyword>
<dbReference type="RefSeq" id="WP_143948300.1">
    <property type="nucleotide sequence ID" value="NZ_BAABMB010000002.1"/>
</dbReference>
<dbReference type="Proteomes" id="UP000318405">
    <property type="component" value="Unassembled WGS sequence"/>
</dbReference>
<evidence type="ECO:0000313" key="3">
    <source>
        <dbReference type="Proteomes" id="UP000318405"/>
    </source>
</evidence>
<reference evidence="2 3" key="1">
    <citation type="submission" date="2019-07" db="EMBL/GenBank/DDBJ databases">
        <title>Qingshengfaniella alkalisoli gen. nov., sp. nov., isolated from saline soil.</title>
        <authorList>
            <person name="Xu L."/>
            <person name="Huang X.-X."/>
            <person name="Sun J.-Q."/>
        </authorList>
    </citation>
    <scope>NUCLEOTIDE SEQUENCE [LARGE SCALE GENOMIC DNA]</scope>
    <source>
        <strain evidence="2 3">DSM 27279</strain>
    </source>
</reference>
<evidence type="ECO:0000259" key="1">
    <source>
        <dbReference type="Pfam" id="PF06904"/>
    </source>
</evidence>
<sequence length="234" mass="26071">MRVLILLILFVGLGVLGLRQSWWEIPREWNPWAALHVGDPVTPATRLKLRRLRDDPTACRAALDTAPQGTLRYDALGDHLGAPGCPLENVVRVRRAGTDFSASFVASCPLALAWTLYEIHGLQPAAEATLGTRVRQVEHYGSFACRNIYHRENARRSEHATAEALDVAGFRFEDGRRVSVLRDWNSEGEDAPARFLRAARDAACRFFGNTLGPEYNAAHANHFHLGMRGFGLCR</sequence>
<gene>
    <name evidence="2" type="ORF">FOZ76_10950</name>
</gene>
<evidence type="ECO:0000313" key="2">
    <source>
        <dbReference type="EMBL" id="TSH94988.1"/>
    </source>
</evidence>
<comment type="caution">
    <text evidence="2">The sequence shown here is derived from an EMBL/GenBank/DDBJ whole genome shotgun (WGS) entry which is preliminary data.</text>
</comment>
<organism evidence="2 3">
    <name type="scientific">Verticiella sediminum</name>
    <dbReference type="NCBI Taxonomy" id="1247510"/>
    <lineage>
        <taxon>Bacteria</taxon>
        <taxon>Pseudomonadati</taxon>
        <taxon>Pseudomonadota</taxon>
        <taxon>Betaproteobacteria</taxon>
        <taxon>Burkholderiales</taxon>
        <taxon>Alcaligenaceae</taxon>
        <taxon>Verticiella</taxon>
    </lineage>
</organism>